<feature type="region of interest" description="Disordered" evidence="1">
    <location>
        <begin position="1"/>
        <end position="147"/>
    </location>
</feature>
<feature type="compositionally biased region" description="Basic and acidic residues" evidence="1">
    <location>
        <begin position="134"/>
        <end position="147"/>
    </location>
</feature>
<feature type="compositionally biased region" description="Basic and acidic residues" evidence="1">
    <location>
        <begin position="92"/>
        <end position="126"/>
    </location>
</feature>
<protein>
    <submittedName>
        <fullName evidence="2">Uncharacterized protein</fullName>
    </submittedName>
</protein>
<organism evidence="2 3">
    <name type="scientific">Gordonia malaquae NBRC 108250</name>
    <dbReference type="NCBI Taxonomy" id="1223542"/>
    <lineage>
        <taxon>Bacteria</taxon>
        <taxon>Bacillati</taxon>
        <taxon>Actinomycetota</taxon>
        <taxon>Actinomycetes</taxon>
        <taxon>Mycobacteriales</taxon>
        <taxon>Gordoniaceae</taxon>
        <taxon>Gordonia</taxon>
    </lineage>
</organism>
<name>M3USF5_GORML</name>
<evidence type="ECO:0000313" key="3">
    <source>
        <dbReference type="Proteomes" id="UP000035009"/>
    </source>
</evidence>
<evidence type="ECO:0000313" key="2">
    <source>
        <dbReference type="EMBL" id="GAC78177.1"/>
    </source>
</evidence>
<feature type="region of interest" description="Disordered" evidence="1">
    <location>
        <begin position="181"/>
        <end position="225"/>
    </location>
</feature>
<keyword evidence="3" id="KW-1185">Reference proteome</keyword>
<evidence type="ECO:0000256" key="1">
    <source>
        <dbReference type="SAM" id="MobiDB-lite"/>
    </source>
</evidence>
<accession>M3USF5</accession>
<proteinExistence type="predicted"/>
<feature type="compositionally biased region" description="Basic and acidic residues" evidence="1">
    <location>
        <begin position="8"/>
        <end position="19"/>
    </location>
</feature>
<dbReference type="Proteomes" id="UP000035009">
    <property type="component" value="Unassembled WGS sequence"/>
</dbReference>
<dbReference type="AlphaFoldDB" id="M3USF5"/>
<reference evidence="2 3" key="1">
    <citation type="submission" date="2013-02" db="EMBL/GenBank/DDBJ databases">
        <title>Whole genome shotgun sequence of Gordonia malaquae NBRC 108250.</title>
        <authorList>
            <person name="Yoshida I."/>
            <person name="Hosoyama A."/>
            <person name="Tsuchikane K."/>
            <person name="Ando Y."/>
            <person name="Baba S."/>
            <person name="Ohji S."/>
            <person name="Hamada M."/>
            <person name="Tamura T."/>
            <person name="Yamazoe A."/>
            <person name="Yamazaki S."/>
            <person name="Fujita N."/>
        </authorList>
    </citation>
    <scope>NUCLEOTIDE SEQUENCE [LARGE SCALE GENOMIC DNA]</scope>
    <source>
        <strain evidence="2 3">NBRC 108250</strain>
    </source>
</reference>
<sequence length="225" mass="24662">MLVGVGDDQERSSLPDHVSEAVGRVGHVDRQVRGTGLEDSQDRDRDISRARGGESDDASRDGARGDERARDGVGRRIEFGVREGATGAVSDRGPRAEPVSSRREEPGQSREIVSPDERQSSGTDRRDRRRHRIRDLGRGESGDAEVRGHCAADGGLRVDALRCEHTRGHGDLCVQGREENGTARPLERHGRGRQVSGRRDQVRCRRSSAPGSRQDFHSLTALGHV</sequence>
<gene>
    <name evidence="2" type="ORF">GM1_002_01550</name>
</gene>
<dbReference type="AntiFam" id="ANF00178">
    <property type="entry name" value="Shadow ORF (opposite dhbF)"/>
</dbReference>
<dbReference type="EMBL" id="BAOP01000002">
    <property type="protein sequence ID" value="GAC78177.1"/>
    <property type="molecule type" value="Genomic_DNA"/>
</dbReference>
<comment type="caution">
    <text evidence="2">The sequence shown here is derived from an EMBL/GenBank/DDBJ whole genome shotgun (WGS) entry which is preliminary data.</text>
</comment>
<feature type="compositionally biased region" description="Basic and acidic residues" evidence="1">
    <location>
        <begin position="40"/>
        <end position="81"/>
    </location>
</feature>